<name>A0AAX6GSE8_IRIPA</name>
<dbReference type="EMBL" id="JANAVB010016599">
    <property type="protein sequence ID" value="KAJ6831656.1"/>
    <property type="molecule type" value="Genomic_DNA"/>
</dbReference>
<evidence type="ECO:0000313" key="1">
    <source>
        <dbReference type="EMBL" id="KAJ6831656.1"/>
    </source>
</evidence>
<reference evidence="1" key="1">
    <citation type="journal article" date="2023" name="GigaByte">
        <title>Genome assembly of the bearded iris, Iris pallida Lam.</title>
        <authorList>
            <person name="Bruccoleri R.E."/>
            <person name="Oakeley E.J."/>
            <person name="Faust A.M.E."/>
            <person name="Altorfer M."/>
            <person name="Dessus-Babus S."/>
            <person name="Burckhardt D."/>
            <person name="Oertli M."/>
            <person name="Naumann U."/>
            <person name="Petersen F."/>
            <person name="Wong J."/>
        </authorList>
    </citation>
    <scope>NUCLEOTIDE SEQUENCE</scope>
    <source>
        <strain evidence="1">GSM-AAB239-AS_SAM_17_03QT</strain>
    </source>
</reference>
<comment type="caution">
    <text evidence="1">The sequence shown here is derived from an EMBL/GenBank/DDBJ whole genome shotgun (WGS) entry which is preliminary data.</text>
</comment>
<dbReference type="Proteomes" id="UP001140949">
    <property type="component" value="Unassembled WGS sequence"/>
</dbReference>
<gene>
    <name evidence="1" type="ORF">M6B38_347795</name>
</gene>
<protein>
    <submittedName>
        <fullName evidence="1">Uncharacterized protein</fullName>
    </submittedName>
</protein>
<evidence type="ECO:0000313" key="2">
    <source>
        <dbReference type="Proteomes" id="UP001140949"/>
    </source>
</evidence>
<sequence length="90" mass="10692">MSKVLLVYVCIPKLRERIILYKFNTRLEREKEKEKRIVADSGWSCSRIKFQDLLLLVCNKCLFIGDQMEMLFLSVQFLGFRSSPCEKRLV</sequence>
<keyword evidence="2" id="KW-1185">Reference proteome</keyword>
<accession>A0AAX6GSE8</accession>
<dbReference type="AlphaFoldDB" id="A0AAX6GSE8"/>
<proteinExistence type="predicted"/>
<reference evidence="1" key="2">
    <citation type="submission" date="2023-04" db="EMBL/GenBank/DDBJ databases">
        <authorList>
            <person name="Bruccoleri R.E."/>
            <person name="Oakeley E.J."/>
            <person name="Faust A.-M."/>
            <person name="Dessus-Babus S."/>
            <person name="Altorfer M."/>
            <person name="Burckhardt D."/>
            <person name="Oertli M."/>
            <person name="Naumann U."/>
            <person name="Petersen F."/>
            <person name="Wong J."/>
        </authorList>
    </citation>
    <scope>NUCLEOTIDE SEQUENCE</scope>
    <source>
        <strain evidence="1">GSM-AAB239-AS_SAM_17_03QT</strain>
        <tissue evidence="1">Leaf</tissue>
    </source>
</reference>
<organism evidence="1 2">
    <name type="scientific">Iris pallida</name>
    <name type="common">Sweet iris</name>
    <dbReference type="NCBI Taxonomy" id="29817"/>
    <lineage>
        <taxon>Eukaryota</taxon>
        <taxon>Viridiplantae</taxon>
        <taxon>Streptophyta</taxon>
        <taxon>Embryophyta</taxon>
        <taxon>Tracheophyta</taxon>
        <taxon>Spermatophyta</taxon>
        <taxon>Magnoliopsida</taxon>
        <taxon>Liliopsida</taxon>
        <taxon>Asparagales</taxon>
        <taxon>Iridaceae</taxon>
        <taxon>Iridoideae</taxon>
        <taxon>Irideae</taxon>
        <taxon>Iris</taxon>
    </lineage>
</organism>